<feature type="transmembrane region" description="Helical" evidence="1">
    <location>
        <begin position="450"/>
        <end position="471"/>
    </location>
</feature>
<feature type="transmembrane region" description="Helical" evidence="1">
    <location>
        <begin position="539"/>
        <end position="558"/>
    </location>
</feature>
<feature type="transmembrane region" description="Helical" evidence="1">
    <location>
        <begin position="356"/>
        <end position="372"/>
    </location>
</feature>
<feature type="transmembrane region" description="Helical" evidence="1">
    <location>
        <begin position="379"/>
        <end position="399"/>
    </location>
</feature>
<keyword evidence="1" id="KW-0812">Transmembrane</keyword>
<feature type="transmembrane region" description="Helical" evidence="1">
    <location>
        <begin position="969"/>
        <end position="988"/>
    </location>
</feature>
<dbReference type="PRINTS" id="PR00702">
    <property type="entry name" value="ACRIFLAVINRP"/>
</dbReference>
<dbReference type="Gene3D" id="3.30.70.1320">
    <property type="entry name" value="Multidrug efflux transporter AcrB pore domain like"/>
    <property type="match status" value="1"/>
</dbReference>
<sequence>MKKITQFSVNYPVTVSMIVLAILLLGYVSLGKLSVDLFPEMNAPRIFVEIKAGERPPEEIEKQFIESIESQAIRQKGVSQVSSVCMVGSARVTVEYTWGSDMDEAFLDLQKALTTYSQNSELDDFTITQHDPNASPILIMGMLHPEIKDMDELRKIGENYIRNELIRLEGIAEVELTGALEKEIRIETNQYLLDAHDLTVDQIVQKIQSLNRNVSGGSIVEMGTKYIIKGAGLIREIEEIENVIVGTKNLQANLPTQAGANQGNQVPVKNKVPILLKDVAQVKFVPKQAQNIVRINGERCVGLSIYKETGSNTVKAVEDFDTAMESIKKALPGYQFVIVQNQGQFIQKAIDEVEETALLGVLIAIFVLFIFLRRFKVTAIVSFAIPVSIIATFNLMYFNGLSLNIMTLGGLALGAGMLVDNAIVVIENIFRKMELGLSVKDAAIEGTSEVGGAIVASTLTTIVVFLPIVYLHGASGALFKDQAWTVAFSLIASLFVAILFIPMLFNYAYKGSKKKVKFKSVKIGWYGELLGKLLNKRGLVIISACALLIVTGLILPMVGNEYLPKSGVGEFSLDIELQEGTQLKRTSKTVDAIESMLWQSMGDQIETVYSKIGPDTGSATDKAVFQNENTANIKIRLKKEYISLSEEILNNVGTLISNVPNAEISIVRDETALQSTIGTEDAPIEVEVKGKDMAVLERLSNEIKESLISIPELANVQTNIEEGAPEVNVVVDRYKAGIFNMSTESIAGQLQDMLMGKQAGKYEHGGEMSDITVQLPEISISELNSVMLQNGNSEIPLYEVAHIEKSSSPKQMLRRNQNRIGKISADIHGDMAFDQVVGKINEKLANVDLPTGYQIGLIGEEQKRQESMSNLSFALMLSVILVYMVMASQFESLIHPFTILLTIPLAGVGAVWAFFLLGIPMNIMAYIGIIMLGGIAVNDSIILVDAINQFKEQGNSLRDSIIMAGENRIRPIIMTSVTTILALLPLTIGFGESAALRAPMAIAVIAGLITSTLLSLVVIPCVYFAFDRIQSFITNSREERIKYVKE</sequence>
<feature type="transmembrane region" description="Helical" evidence="1">
    <location>
        <begin position="867"/>
        <end position="885"/>
    </location>
</feature>
<evidence type="ECO:0000256" key="1">
    <source>
        <dbReference type="SAM" id="Phobius"/>
    </source>
</evidence>
<dbReference type="AlphaFoldDB" id="A0A2V3ZTT2"/>
<dbReference type="SUPFAM" id="SSF82693">
    <property type="entry name" value="Multidrug efflux transporter AcrB pore domain, PN1, PN2, PC1 and PC2 subdomains"/>
    <property type="match status" value="2"/>
</dbReference>
<dbReference type="PANTHER" id="PTHR32063:SF0">
    <property type="entry name" value="SWARMING MOTILITY PROTEIN SWRC"/>
    <property type="match status" value="1"/>
</dbReference>
<dbReference type="GO" id="GO:0005886">
    <property type="term" value="C:plasma membrane"/>
    <property type="evidence" value="ECO:0007669"/>
    <property type="project" value="TreeGrafter"/>
</dbReference>
<dbReference type="PANTHER" id="PTHR32063">
    <property type="match status" value="1"/>
</dbReference>
<dbReference type="Pfam" id="PF00873">
    <property type="entry name" value="ACR_tran"/>
    <property type="match status" value="1"/>
</dbReference>
<gene>
    <name evidence="2" type="ORF">DF185_17795</name>
</gene>
<dbReference type="SUPFAM" id="SSF82866">
    <property type="entry name" value="Multidrug efflux transporter AcrB transmembrane domain"/>
    <property type="match status" value="2"/>
</dbReference>
<dbReference type="EMBL" id="QFLI01000009">
    <property type="protein sequence ID" value="PXX97821.1"/>
    <property type="molecule type" value="Genomic_DNA"/>
</dbReference>
<dbReference type="GO" id="GO:0042910">
    <property type="term" value="F:xenobiotic transmembrane transporter activity"/>
    <property type="evidence" value="ECO:0007669"/>
    <property type="project" value="TreeGrafter"/>
</dbReference>
<dbReference type="SUPFAM" id="SSF82714">
    <property type="entry name" value="Multidrug efflux transporter AcrB TolC docking domain, DN and DC subdomains"/>
    <property type="match status" value="2"/>
</dbReference>
<accession>A0A2V3ZTT2</accession>
<organism evidence="2 3">
    <name type="scientific">Marinifilum breve</name>
    <dbReference type="NCBI Taxonomy" id="2184082"/>
    <lineage>
        <taxon>Bacteria</taxon>
        <taxon>Pseudomonadati</taxon>
        <taxon>Bacteroidota</taxon>
        <taxon>Bacteroidia</taxon>
        <taxon>Marinilabiliales</taxon>
        <taxon>Marinifilaceae</taxon>
    </lineage>
</organism>
<reference evidence="2 3" key="1">
    <citation type="submission" date="2018-05" db="EMBL/GenBank/DDBJ databases">
        <title>Marinifilum breve JC075T sp. nov., a marine bacterium isolated from Yongle Blue Hole in the South China Sea.</title>
        <authorList>
            <person name="Fu T."/>
        </authorList>
    </citation>
    <scope>NUCLEOTIDE SEQUENCE [LARGE SCALE GENOMIC DNA]</scope>
    <source>
        <strain evidence="2 3">JC075</strain>
    </source>
</reference>
<feature type="transmembrane region" description="Helical" evidence="1">
    <location>
        <begin position="12"/>
        <end position="30"/>
    </location>
</feature>
<evidence type="ECO:0000313" key="3">
    <source>
        <dbReference type="Proteomes" id="UP000248079"/>
    </source>
</evidence>
<dbReference type="Gene3D" id="3.30.70.1440">
    <property type="entry name" value="Multidrug efflux transporter AcrB pore domain"/>
    <property type="match status" value="1"/>
</dbReference>
<dbReference type="RefSeq" id="WP_110362116.1">
    <property type="nucleotide sequence ID" value="NZ_QFLI01000009.1"/>
</dbReference>
<dbReference type="Proteomes" id="UP000248079">
    <property type="component" value="Unassembled WGS sequence"/>
</dbReference>
<dbReference type="OrthoDB" id="9798415at2"/>
<comment type="caution">
    <text evidence="2">The sequence shown here is derived from an EMBL/GenBank/DDBJ whole genome shotgun (WGS) entry which is preliminary data.</text>
</comment>
<evidence type="ECO:0000313" key="2">
    <source>
        <dbReference type="EMBL" id="PXX97821.1"/>
    </source>
</evidence>
<dbReference type="Gene3D" id="1.20.1640.10">
    <property type="entry name" value="Multidrug efflux transporter AcrB transmembrane domain"/>
    <property type="match status" value="2"/>
</dbReference>
<feature type="transmembrane region" description="Helical" evidence="1">
    <location>
        <begin position="483"/>
        <end position="509"/>
    </location>
</feature>
<feature type="transmembrane region" description="Helical" evidence="1">
    <location>
        <begin position="923"/>
        <end position="948"/>
    </location>
</feature>
<keyword evidence="1" id="KW-0472">Membrane</keyword>
<feature type="transmembrane region" description="Helical" evidence="1">
    <location>
        <begin position="405"/>
        <end position="430"/>
    </location>
</feature>
<feature type="transmembrane region" description="Helical" evidence="1">
    <location>
        <begin position="1000"/>
        <end position="1026"/>
    </location>
</feature>
<feature type="transmembrane region" description="Helical" evidence="1">
    <location>
        <begin position="897"/>
        <end position="917"/>
    </location>
</feature>
<name>A0A2V3ZTT2_9BACT</name>
<keyword evidence="1" id="KW-1133">Transmembrane helix</keyword>
<dbReference type="Gene3D" id="3.30.70.1430">
    <property type="entry name" value="Multidrug efflux transporter AcrB pore domain"/>
    <property type="match status" value="2"/>
</dbReference>
<dbReference type="InterPro" id="IPR027463">
    <property type="entry name" value="AcrB_DN_DC_subdom"/>
</dbReference>
<protein>
    <submittedName>
        <fullName evidence="2">AcrB/AcrD/AcrF family protein</fullName>
    </submittedName>
</protein>
<keyword evidence="3" id="KW-1185">Reference proteome</keyword>
<dbReference type="InterPro" id="IPR001036">
    <property type="entry name" value="Acrflvin-R"/>
</dbReference>
<dbReference type="Gene3D" id="3.30.2090.10">
    <property type="entry name" value="Multidrug efflux transporter AcrB TolC docking domain, DN and DC subdomains"/>
    <property type="match status" value="2"/>
</dbReference>
<proteinExistence type="predicted"/>